<reference evidence="6" key="1">
    <citation type="submission" date="2024-07" db="EMBL/GenBank/DDBJ databases">
        <authorList>
            <person name="fu j."/>
        </authorList>
    </citation>
    <scope>NUCLEOTIDE SEQUENCE</scope>
    <source>
        <strain evidence="6">P10A9</strain>
    </source>
</reference>
<dbReference type="GO" id="GO:0003700">
    <property type="term" value="F:DNA-binding transcription factor activity"/>
    <property type="evidence" value="ECO:0007669"/>
    <property type="project" value="InterPro"/>
</dbReference>
<keyword evidence="2" id="KW-0805">Transcription regulation</keyword>
<proteinExistence type="predicted"/>
<dbReference type="InterPro" id="IPR051446">
    <property type="entry name" value="HTH_trans_reg/aminotransferase"/>
</dbReference>
<protein>
    <submittedName>
        <fullName evidence="6">GntR family transcriptional regulator</fullName>
    </submittedName>
</protein>
<dbReference type="InterPro" id="IPR036388">
    <property type="entry name" value="WH-like_DNA-bd_sf"/>
</dbReference>
<dbReference type="SUPFAM" id="SSF46785">
    <property type="entry name" value="Winged helix' DNA-binding domain"/>
    <property type="match status" value="1"/>
</dbReference>
<dbReference type="InterPro" id="IPR000524">
    <property type="entry name" value="Tscrpt_reg_HTH_GntR"/>
</dbReference>
<dbReference type="InterPro" id="IPR036390">
    <property type="entry name" value="WH_DNA-bd_sf"/>
</dbReference>
<sequence>MTMHYAQLLPLPRSGPEPLYYQLAVSFERALESGALGHGTRLDPEKDMAEQLSLSVATVRRAWAYLERKGMLTRTRRAGTFVC</sequence>
<keyword evidence="3" id="KW-0238">DNA-binding</keyword>
<dbReference type="KEGG" id="spue:AB5L97_18935"/>
<evidence type="ECO:0000259" key="5">
    <source>
        <dbReference type="PROSITE" id="PS50949"/>
    </source>
</evidence>
<dbReference type="PANTHER" id="PTHR46577">
    <property type="entry name" value="HTH-TYPE TRANSCRIPTIONAL REGULATORY PROTEIN GABR"/>
    <property type="match status" value="1"/>
</dbReference>
<dbReference type="PROSITE" id="PS50949">
    <property type="entry name" value="HTH_GNTR"/>
    <property type="match status" value="1"/>
</dbReference>
<dbReference type="GO" id="GO:0003677">
    <property type="term" value="F:DNA binding"/>
    <property type="evidence" value="ECO:0007669"/>
    <property type="project" value="UniProtKB-KW"/>
</dbReference>
<dbReference type="AlphaFoldDB" id="A0AB39L2X8"/>
<feature type="domain" description="HTH gntR-type" evidence="5">
    <location>
        <begin position="17"/>
        <end position="83"/>
    </location>
</feature>
<dbReference type="EMBL" id="CP163302">
    <property type="protein sequence ID" value="XDP45311.1"/>
    <property type="molecule type" value="Genomic_DNA"/>
</dbReference>
<dbReference type="PANTHER" id="PTHR46577:SF1">
    <property type="entry name" value="HTH-TYPE TRANSCRIPTIONAL REGULATORY PROTEIN GABR"/>
    <property type="match status" value="1"/>
</dbReference>
<dbReference type="RefSeq" id="WP_307956322.1">
    <property type="nucleotide sequence ID" value="NZ_CP163302.1"/>
</dbReference>
<gene>
    <name evidence="6" type="ORF">AB5L97_18935</name>
</gene>
<evidence type="ECO:0000256" key="4">
    <source>
        <dbReference type="ARBA" id="ARBA00023163"/>
    </source>
</evidence>
<dbReference type="CDD" id="cd07377">
    <property type="entry name" value="WHTH_GntR"/>
    <property type="match status" value="1"/>
</dbReference>
<dbReference type="SMART" id="SM00345">
    <property type="entry name" value="HTH_GNTR"/>
    <property type="match status" value="1"/>
</dbReference>
<evidence type="ECO:0000313" key="6">
    <source>
        <dbReference type="EMBL" id="XDP45311.1"/>
    </source>
</evidence>
<evidence type="ECO:0000256" key="2">
    <source>
        <dbReference type="ARBA" id="ARBA00023015"/>
    </source>
</evidence>
<evidence type="ECO:0000256" key="3">
    <source>
        <dbReference type="ARBA" id="ARBA00023125"/>
    </source>
</evidence>
<organism evidence="6">
    <name type="scientific">Sinomonas puerhi</name>
    <dbReference type="NCBI Taxonomy" id="3238584"/>
    <lineage>
        <taxon>Bacteria</taxon>
        <taxon>Bacillati</taxon>
        <taxon>Actinomycetota</taxon>
        <taxon>Actinomycetes</taxon>
        <taxon>Micrococcales</taxon>
        <taxon>Micrococcaceae</taxon>
        <taxon>Sinomonas</taxon>
    </lineage>
</organism>
<dbReference type="Pfam" id="PF00392">
    <property type="entry name" value="GntR"/>
    <property type="match status" value="1"/>
</dbReference>
<dbReference type="Gene3D" id="1.10.10.10">
    <property type="entry name" value="Winged helix-like DNA-binding domain superfamily/Winged helix DNA-binding domain"/>
    <property type="match status" value="1"/>
</dbReference>
<keyword evidence="1" id="KW-0663">Pyridoxal phosphate</keyword>
<keyword evidence="4" id="KW-0804">Transcription</keyword>
<accession>A0AB39L2X8</accession>
<name>A0AB39L2X8_9MICC</name>
<evidence type="ECO:0000256" key="1">
    <source>
        <dbReference type="ARBA" id="ARBA00022898"/>
    </source>
</evidence>